<keyword evidence="3" id="KW-1185">Reference proteome</keyword>
<dbReference type="GO" id="GO:0006935">
    <property type="term" value="P:chemotaxis"/>
    <property type="evidence" value="ECO:0007669"/>
    <property type="project" value="InterPro"/>
</dbReference>
<gene>
    <name evidence="2" type="ORF">DUPY_24540</name>
</gene>
<dbReference type="RefSeq" id="WP_071651627.1">
    <property type="nucleotide sequence ID" value="NZ_LROM01000085.1"/>
</dbReference>
<name>A0A1E7WLT3_9BURK</name>
<dbReference type="Proteomes" id="UP000175989">
    <property type="component" value="Unassembled WGS sequence"/>
</dbReference>
<dbReference type="GO" id="GO:0007165">
    <property type="term" value="P:signal transduction"/>
    <property type="evidence" value="ECO:0007669"/>
    <property type="project" value="InterPro"/>
</dbReference>
<accession>A0A1E7WLT3</accession>
<proteinExistence type="predicted"/>
<dbReference type="EMBL" id="LROM01000085">
    <property type="protein sequence ID" value="OEZ99989.1"/>
    <property type="molecule type" value="Genomic_DNA"/>
</dbReference>
<dbReference type="AlphaFoldDB" id="A0A1E7WLT3"/>
<dbReference type="InterPro" id="IPR036061">
    <property type="entry name" value="CheW-like_dom_sf"/>
</dbReference>
<comment type="caution">
    <text evidence="2">The sequence shown here is derived from an EMBL/GenBank/DDBJ whole genome shotgun (WGS) entry which is preliminary data.</text>
</comment>
<dbReference type="SUPFAM" id="SSF50341">
    <property type="entry name" value="CheW-like"/>
    <property type="match status" value="1"/>
</dbReference>
<dbReference type="OrthoDB" id="9814866at2"/>
<evidence type="ECO:0000313" key="2">
    <source>
        <dbReference type="EMBL" id="OEZ99989.1"/>
    </source>
</evidence>
<dbReference type="Pfam" id="PF01584">
    <property type="entry name" value="CheW"/>
    <property type="match status" value="1"/>
</dbReference>
<feature type="domain" description="CheW-like" evidence="1">
    <location>
        <begin position="704"/>
        <end position="830"/>
    </location>
</feature>
<dbReference type="InterPro" id="IPR002545">
    <property type="entry name" value="CheW-lke_dom"/>
</dbReference>
<evidence type="ECO:0000259" key="1">
    <source>
        <dbReference type="Pfam" id="PF01584"/>
    </source>
</evidence>
<sequence length="850" mass="91355">MFLPYMPDVARCELSLRELNQMWQLIESSAKMNCPAEARLLLPAMVATRTGFAHLEQALIANLVQEKVNQVLANLGTQARYAIDILVRNLFERTADVGFLATDADLCSFVAGDDHAGASLDTVRRRLAAYRDKYTVYDEILLLDTAGRVLVQADMATPVARSVDPLLAATLATDGYVETFRTTDLRPGKPRALVYSHRMRDPQSGEVVGVLCLCFNFEQEMDAIFAAYRDPSHRANMLLLDADNRVVSSADPLWIPAGVPVPVNPDGSARPLLFGGREYLVQTFGCNVYQGYPGPAGWKAQLMVPLDLAFRNGGVDAIAGVDAQLVQGLLSHAQAFSPPLHELMTAVTRTTRTIGRIVWNGKVTSHAEDNRGGAAGAGSSRLNTILDQISGTGARSDALFSRSIRDLYQTVLAASVGQAELTSQLLVDMLDRNLYERANDCRWWALTAQLRRGLAEGDAAAAAAMGAVLAQINRLYTVYARLFVYDRQGRILAATGAQPLPRTHVDADTLGHVCALRSELDHHVELFAPSALYDGAPTFIYHAAIRHPEQASVVGGIGVVFDAGPELANMLHSGVAGRRNMQAYFITPERQVLASTDAVHPPGATLALKAEQLAALLAASDHNGRGSGSVIMEHDGQYVIAACSRAAGYREFRAHAGVEQPVLALLLESFGPVRDRRELAALGAQAMQVESAQGMQEAGTGTDYAIFHAGRALMALPARSIQEAVPFTRVQRAAGNNPARVGMLDVAPGGGSKQFVWVFDLALLATGRAAVVTDNSQVMLVRLSTSTCAGTIGLLVDDLHSVQQFADDALTASPMGTDAQALAPRLIKANGGNLLIEEIDLERLAVRLRV</sequence>
<dbReference type="PATRIC" id="fig|762836.4.peg.2532"/>
<organism evidence="2 3">
    <name type="scientific">Duganella phyllosphaerae</name>
    <dbReference type="NCBI Taxonomy" id="762836"/>
    <lineage>
        <taxon>Bacteria</taxon>
        <taxon>Pseudomonadati</taxon>
        <taxon>Pseudomonadota</taxon>
        <taxon>Betaproteobacteria</taxon>
        <taxon>Burkholderiales</taxon>
        <taxon>Oxalobacteraceae</taxon>
        <taxon>Telluria group</taxon>
        <taxon>Duganella</taxon>
    </lineage>
</organism>
<reference evidence="3" key="1">
    <citation type="journal article" date="2016" name="Front. Microbiol.">
        <title>Molecular Keys to the Janthinobacterium and Duganella spp. Interaction with the Plant Pathogen Fusarium graminearum.</title>
        <authorList>
            <person name="Haack F.S."/>
            <person name="Poehlein A."/>
            <person name="Kroger C."/>
            <person name="Voigt C.A."/>
            <person name="Piepenbring M."/>
            <person name="Bode H.B."/>
            <person name="Daniel R."/>
            <person name="Schafer W."/>
            <person name="Streit W.R."/>
        </authorList>
    </citation>
    <scope>NUCLEOTIDE SEQUENCE [LARGE SCALE GENOMIC DNA]</scope>
    <source>
        <strain evidence="3">T54</strain>
    </source>
</reference>
<evidence type="ECO:0000313" key="3">
    <source>
        <dbReference type="Proteomes" id="UP000175989"/>
    </source>
</evidence>
<protein>
    <submittedName>
        <fullName evidence="2">CheW-like domain protein</fullName>
    </submittedName>
</protein>